<dbReference type="Proteomes" id="UP000826212">
    <property type="component" value="Chromosome"/>
</dbReference>
<reference evidence="1" key="1">
    <citation type="submission" date="2021-08" db="EMBL/GenBank/DDBJ databases">
        <title>Novel anaerobic bacterium isolated from sea squirt in East Sea, Republic of Korea.</title>
        <authorList>
            <person name="Nguyen T.H."/>
            <person name="Li Z."/>
            <person name="Lee Y.-J."/>
            <person name="Ko J."/>
            <person name="Kim S.-G."/>
        </authorList>
    </citation>
    <scope>NUCLEOTIDE SEQUENCE</scope>
    <source>
        <strain evidence="1">KCTC 25031</strain>
    </source>
</reference>
<keyword evidence="2" id="KW-1185">Reference proteome</keyword>
<protein>
    <submittedName>
        <fullName evidence="1">Threonylcarbamoyl-AMP synthase</fullName>
    </submittedName>
</protein>
<name>A0AC61NG85_9BACT</name>
<dbReference type="EMBL" id="CP081303">
    <property type="protein sequence ID" value="QZE14601.1"/>
    <property type="molecule type" value="Genomic_DNA"/>
</dbReference>
<accession>A0AC61NG85</accession>
<evidence type="ECO:0000313" key="1">
    <source>
        <dbReference type="EMBL" id="QZE14601.1"/>
    </source>
</evidence>
<proteinExistence type="predicted"/>
<evidence type="ECO:0000313" key="2">
    <source>
        <dbReference type="Proteomes" id="UP000826212"/>
    </source>
</evidence>
<organism evidence="1 2">
    <name type="scientific">Halosquirtibacter laminarini</name>
    <dbReference type="NCBI Taxonomy" id="3374600"/>
    <lineage>
        <taxon>Bacteria</taxon>
        <taxon>Pseudomonadati</taxon>
        <taxon>Bacteroidota</taxon>
        <taxon>Bacteroidia</taxon>
        <taxon>Marinilabiliales</taxon>
        <taxon>Prolixibacteraceae</taxon>
        <taxon>Halosquirtibacter</taxon>
    </lineage>
</organism>
<gene>
    <name evidence="1" type="ORF">K4L44_01655</name>
</gene>
<sequence>MYISIHPDSPQKRNMDQALAVLETGGVIIYPTDTIYGIGCNINESKAIDRVAKIKGIKAEKASFSFICHDFTQLSQYCKPISNDVFKLMKHLLPGPYTFILEANHKVPKMLKNKKKTIGIRIPDNQIIRDLVEILGAPILSTSVYDPDKVIEYTTDPELIYERYEHNIDLMIDGGTGGNIPSTIIDCTNGNFEVIREGLGKID</sequence>